<proteinExistence type="predicted"/>
<accession>A0ABW3CRP8</accession>
<name>A0ABW3CRP8_9ACTN</name>
<dbReference type="SMART" id="SM00320">
    <property type="entry name" value="WD40"/>
    <property type="match status" value="2"/>
</dbReference>
<dbReference type="Proteomes" id="UP001597083">
    <property type="component" value="Unassembled WGS sequence"/>
</dbReference>
<sequence>MRVVWTTSTGADPRLTRVLPGPRADAVAQALVGGVPVFVTATDPHYDGDCARPNTHDCGAQMVQVWDAATGELLRTVPDVGGEHLVAATVDGRTLAVVCDWSATPKLVDLESGVVLRTVGVHQDIVQGLAIAELPDGPVVVSVGFDQNICISSLSAAETLVVPAGERLDGLSVIDLDGRAVALIAGRESVGLWDLELGGVRIGSIPVPRVRRIASWPGADPLVALLPWEGDVQLWDVSAGERRPCGVSRARLSDGIAGVVADDGRRLLALGCPEDVRLWNVEADRAAGPPLVGPTSWCALAVGGPGTLITLSGADEAIGIWRAGDDPGRPDTPDTGPMSTVRCLTVSPDERILAGCTDGSVGTWRLEDGARDRTVGVLPARVNAVAAVPLGDGVGVIAGAGDIHETRDDALHRWLDDGPDEPVTVDHRGEIRIIAAAVLDGRPIALTAGCDTTPAITDLVTGERLGEKPGDRMPDGIAVGELGGRPVAAVSRFIGPF</sequence>
<dbReference type="SUPFAM" id="SSF50998">
    <property type="entry name" value="Quinoprotein alcohol dehydrogenase-like"/>
    <property type="match status" value="1"/>
</dbReference>
<dbReference type="InterPro" id="IPR015943">
    <property type="entry name" value="WD40/YVTN_repeat-like_dom_sf"/>
</dbReference>
<dbReference type="InterPro" id="IPR011047">
    <property type="entry name" value="Quinoprotein_ADH-like_sf"/>
</dbReference>
<dbReference type="PANTHER" id="PTHR19848">
    <property type="entry name" value="WD40 REPEAT PROTEIN"/>
    <property type="match status" value="1"/>
</dbReference>
<keyword evidence="1" id="KW-0853">WD repeat</keyword>
<keyword evidence="2" id="KW-0677">Repeat</keyword>
<dbReference type="InterPro" id="IPR001680">
    <property type="entry name" value="WD40_rpt"/>
</dbReference>
<gene>
    <name evidence="3" type="ORF">ACFQ07_29910</name>
</gene>
<dbReference type="PANTHER" id="PTHR19848:SF8">
    <property type="entry name" value="F-BOX AND WD REPEAT DOMAIN CONTAINING 7"/>
    <property type="match status" value="1"/>
</dbReference>
<dbReference type="Gene3D" id="2.130.10.10">
    <property type="entry name" value="YVTN repeat-like/Quinoprotein amine dehydrogenase"/>
    <property type="match status" value="2"/>
</dbReference>
<comment type="caution">
    <text evidence="3">The sequence shown here is derived from an EMBL/GenBank/DDBJ whole genome shotgun (WGS) entry which is preliminary data.</text>
</comment>
<organism evidence="3 4">
    <name type="scientific">Actinomadura adrarensis</name>
    <dbReference type="NCBI Taxonomy" id="1819600"/>
    <lineage>
        <taxon>Bacteria</taxon>
        <taxon>Bacillati</taxon>
        <taxon>Actinomycetota</taxon>
        <taxon>Actinomycetes</taxon>
        <taxon>Streptosporangiales</taxon>
        <taxon>Thermomonosporaceae</taxon>
        <taxon>Actinomadura</taxon>
    </lineage>
</organism>
<keyword evidence="4" id="KW-1185">Reference proteome</keyword>
<reference evidence="4" key="1">
    <citation type="journal article" date="2019" name="Int. J. Syst. Evol. Microbiol.">
        <title>The Global Catalogue of Microorganisms (GCM) 10K type strain sequencing project: providing services to taxonomists for standard genome sequencing and annotation.</title>
        <authorList>
            <consortium name="The Broad Institute Genomics Platform"/>
            <consortium name="The Broad Institute Genome Sequencing Center for Infectious Disease"/>
            <person name="Wu L."/>
            <person name="Ma J."/>
        </authorList>
    </citation>
    <scope>NUCLEOTIDE SEQUENCE [LARGE SCALE GENOMIC DNA]</scope>
    <source>
        <strain evidence="4">JCM 31696</strain>
    </source>
</reference>
<protein>
    <submittedName>
        <fullName evidence="3">WD40 repeat domain-containing protein</fullName>
    </submittedName>
</protein>
<evidence type="ECO:0000256" key="1">
    <source>
        <dbReference type="ARBA" id="ARBA00022574"/>
    </source>
</evidence>
<evidence type="ECO:0000313" key="4">
    <source>
        <dbReference type="Proteomes" id="UP001597083"/>
    </source>
</evidence>
<evidence type="ECO:0000256" key="2">
    <source>
        <dbReference type="ARBA" id="ARBA00022737"/>
    </source>
</evidence>
<feature type="non-terminal residue" evidence="3">
    <location>
        <position position="497"/>
    </location>
</feature>
<evidence type="ECO:0000313" key="3">
    <source>
        <dbReference type="EMBL" id="MFD0856492.1"/>
    </source>
</evidence>
<dbReference type="EMBL" id="JBHTIR010004142">
    <property type="protein sequence ID" value="MFD0856492.1"/>
    <property type="molecule type" value="Genomic_DNA"/>
</dbReference>